<dbReference type="InterPro" id="IPR013087">
    <property type="entry name" value="Znf_C2H2_type"/>
</dbReference>
<dbReference type="Proteomes" id="UP000578531">
    <property type="component" value="Unassembled WGS sequence"/>
</dbReference>
<feature type="domain" description="C2H2-type" evidence="2">
    <location>
        <begin position="178"/>
        <end position="202"/>
    </location>
</feature>
<evidence type="ECO:0000313" key="3">
    <source>
        <dbReference type="EMBL" id="KAF6228549.1"/>
    </source>
</evidence>
<comment type="caution">
    <text evidence="3">The sequence shown here is derived from an EMBL/GenBank/DDBJ whole genome shotgun (WGS) entry which is preliminary data.</text>
</comment>
<proteinExistence type="predicted"/>
<evidence type="ECO:0000256" key="1">
    <source>
        <dbReference type="SAM" id="MobiDB-lite"/>
    </source>
</evidence>
<evidence type="ECO:0000259" key="2">
    <source>
        <dbReference type="SMART" id="SM00355"/>
    </source>
</evidence>
<accession>A0A8H6CS99</accession>
<protein>
    <recommendedName>
        <fullName evidence="2">C2H2-type domain-containing protein</fullName>
    </recommendedName>
</protein>
<dbReference type="RefSeq" id="XP_037159364.1">
    <property type="nucleotide sequence ID" value="XM_037313728.1"/>
</dbReference>
<feature type="region of interest" description="Disordered" evidence="1">
    <location>
        <begin position="129"/>
        <end position="148"/>
    </location>
</feature>
<dbReference type="EMBL" id="JACCJC010000079">
    <property type="protein sequence ID" value="KAF6228549.1"/>
    <property type="molecule type" value="Genomic_DNA"/>
</dbReference>
<sequence length="498" mass="54849">MAFPSLPRMQESSFQVADTRLVSTPTTSAIAPTQEQHIEAIGILKDEDDGNIFAWLKLARSLGQSLPNRSDHACLTRDQVRAIAALRHCASIDVGAWLYSARTLSGFEIDDVSVSPPIHQWLLDQGHGVQPISSDASTPGPINHPPDLEPKQQALTQGSLTQRCLTATIPPPSAKAKYYCTLCDYVRPFKNQSDWKKHEREHDTTYFCMLKGPREATQQGSQCAFCGVSNPHNDHLLEHNAQACLQGPPESFSSKRRHDMVNHLSKIHGIHLKSQGEAIAVKFKYTVEKQAWSCGFCISTFVTFNDRLSHIAIQHFERGQTIDQWDATKVIQGLLRQSSMTKAWKGKVASLSAWEVPDIIWMGDAIKELQNDLEVGPTDEKGAVDLAEAAYIACRMNWGMGNQQAMAVAESNVDRTFVATSLSPNQFQAPLASAPAFGSNDRQSLSAVQEFNEFSPSRLATQATSLVDYGYSSAPMAHLDDSKNIAPIASPFCPQQSQ</sequence>
<feature type="domain" description="C2H2-type" evidence="2">
    <location>
        <begin position="292"/>
        <end position="315"/>
    </location>
</feature>
<gene>
    <name evidence="3" type="ORF">HO173_011851</name>
</gene>
<dbReference type="AlphaFoldDB" id="A0A8H6CS99"/>
<dbReference type="GeneID" id="59293491"/>
<keyword evidence="4" id="KW-1185">Reference proteome</keyword>
<evidence type="ECO:0000313" key="4">
    <source>
        <dbReference type="Proteomes" id="UP000578531"/>
    </source>
</evidence>
<reference evidence="3 4" key="1">
    <citation type="journal article" date="2020" name="Genomics">
        <title>Complete, high-quality genomes from long-read metagenomic sequencing of two wolf lichen thalli reveals enigmatic genome architecture.</title>
        <authorList>
            <person name="McKenzie S.K."/>
            <person name="Walston R.F."/>
            <person name="Allen J.L."/>
        </authorList>
    </citation>
    <scope>NUCLEOTIDE SEQUENCE [LARGE SCALE GENOMIC DNA]</scope>
    <source>
        <strain evidence="3">WasteWater2</strain>
    </source>
</reference>
<dbReference type="OrthoDB" id="5384186at2759"/>
<dbReference type="SMART" id="SM00355">
    <property type="entry name" value="ZnF_C2H2"/>
    <property type="match status" value="2"/>
</dbReference>
<organism evidence="3 4">
    <name type="scientific">Letharia columbiana</name>
    <dbReference type="NCBI Taxonomy" id="112416"/>
    <lineage>
        <taxon>Eukaryota</taxon>
        <taxon>Fungi</taxon>
        <taxon>Dikarya</taxon>
        <taxon>Ascomycota</taxon>
        <taxon>Pezizomycotina</taxon>
        <taxon>Lecanoromycetes</taxon>
        <taxon>OSLEUM clade</taxon>
        <taxon>Lecanoromycetidae</taxon>
        <taxon>Lecanorales</taxon>
        <taxon>Lecanorineae</taxon>
        <taxon>Parmeliaceae</taxon>
        <taxon>Letharia</taxon>
    </lineage>
</organism>
<name>A0A8H6CS99_9LECA</name>